<name>A0ABU6VLM5_9FABA</name>
<feature type="region of interest" description="Disordered" evidence="1">
    <location>
        <begin position="62"/>
        <end position="83"/>
    </location>
</feature>
<reference evidence="2 3" key="1">
    <citation type="journal article" date="2023" name="Plants (Basel)">
        <title>Bridging the Gap: Combining Genomics and Transcriptomics Approaches to Understand Stylosanthes scabra, an Orphan Legume from the Brazilian Caatinga.</title>
        <authorList>
            <person name="Ferreira-Neto J.R.C."/>
            <person name="da Silva M.D."/>
            <person name="Binneck E."/>
            <person name="de Melo N.F."/>
            <person name="da Silva R.H."/>
            <person name="de Melo A.L.T.M."/>
            <person name="Pandolfi V."/>
            <person name="Bustamante F.O."/>
            <person name="Brasileiro-Vidal A.C."/>
            <person name="Benko-Iseppon A.M."/>
        </authorList>
    </citation>
    <scope>NUCLEOTIDE SEQUENCE [LARGE SCALE GENOMIC DNA]</scope>
    <source>
        <tissue evidence="2">Leaves</tissue>
    </source>
</reference>
<dbReference type="Proteomes" id="UP001341840">
    <property type="component" value="Unassembled WGS sequence"/>
</dbReference>
<evidence type="ECO:0000313" key="3">
    <source>
        <dbReference type="Proteomes" id="UP001341840"/>
    </source>
</evidence>
<keyword evidence="3" id="KW-1185">Reference proteome</keyword>
<gene>
    <name evidence="2" type="ORF">PIB30_053467</name>
</gene>
<proteinExistence type="predicted"/>
<dbReference type="EMBL" id="JASCZI010151432">
    <property type="protein sequence ID" value="MED6172818.1"/>
    <property type="molecule type" value="Genomic_DNA"/>
</dbReference>
<evidence type="ECO:0000256" key="1">
    <source>
        <dbReference type="SAM" id="MobiDB-lite"/>
    </source>
</evidence>
<comment type="caution">
    <text evidence="2">The sequence shown here is derived from an EMBL/GenBank/DDBJ whole genome shotgun (WGS) entry which is preliminary data.</text>
</comment>
<sequence>MEVGGDDGCCCRCYCSLRRGRKTLLLVDFVAAATGGVGPSHCGRERKEWWSHKRTMVEGNVGATVSGVPGASSASTKKKGAASKPNFNCVGVSMVMDFSGDGLKDGEDEHEKKRRNMWMM</sequence>
<accession>A0ABU6VLM5</accession>
<organism evidence="2 3">
    <name type="scientific">Stylosanthes scabra</name>
    <dbReference type="NCBI Taxonomy" id="79078"/>
    <lineage>
        <taxon>Eukaryota</taxon>
        <taxon>Viridiplantae</taxon>
        <taxon>Streptophyta</taxon>
        <taxon>Embryophyta</taxon>
        <taxon>Tracheophyta</taxon>
        <taxon>Spermatophyta</taxon>
        <taxon>Magnoliopsida</taxon>
        <taxon>eudicotyledons</taxon>
        <taxon>Gunneridae</taxon>
        <taxon>Pentapetalae</taxon>
        <taxon>rosids</taxon>
        <taxon>fabids</taxon>
        <taxon>Fabales</taxon>
        <taxon>Fabaceae</taxon>
        <taxon>Papilionoideae</taxon>
        <taxon>50 kb inversion clade</taxon>
        <taxon>dalbergioids sensu lato</taxon>
        <taxon>Dalbergieae</taxon>
        <taxon>Pterocarpus clade</taxon>
        <taxon>Stylosanthes</taxon>
    </lineage>
</organism>
<evidence type="ECO:0000313" key="2">
    <source>
        <dbReference type="EMBL" id="MED6172818.1"/>
    </source>
</evidence>
<protein>
    <submittedName>
        <fullName evidence="2">Uncharacterized protein</fullName>
    </submittedName>
</protein>